<reference evidence="3" key="1">
    <citation type="journal article" date="2019" name="Int. J. Syst. Evol. Microbiol.">
        <title>The Global Catalogue of Microorganisms (GCM) 10K type strain sequencing project: providing services to taxonomists for standard genome sequencing and annotation.</title>
        <authorList>
            <consortium name="The Broad Institute Genomics Platform"/>
            <consortium name="The Broad Institute Genome Sequencing Center for Infectious Disease"/>
            <person name="Wu L."/>
            <person name="Ma J."/>
        </authorList>
    </citation>
    <scope>NUCLEOTIDE SEQUENCE [LARGE SCALE GENOMIC DNA]</scope>
    <source>
        <strain evidence="3">JCM 17782</strain>
    </source>
</reference>
<gene>
    <name evidence="2" type="ORF">GCM10023161_09230</name>
</gene>
<proteinExistence type="predicted"/>
<dbReference type="Proteomes" id="UP001501417">
    <property type="component" value="Unassembled WGS sequence"/>
</dbReference>
<protein>
    <submittedName>
        <fullName evidence="2">Uncharacterized protein</fullName>
    </submittedName>
</protein>
<name>A0ABP8RDG6_9MYCO</name>
<sequence length="61" mass="7189">MLLRTRRVRRGRGWRITRRFGPPGHNRATHPVSWRHQPDDSDNSDSLEFAIDTSIATGWYQ</sequence>
<evidence type="ECO:0000256" key="1">
    <source>
        <dbReference type="SAM" id="MobiDB-lite"/>
    </source>
</evidence>
<evidence type="ECO:0000313" key="2">
    <source>
        <dbReference type="EMBL" id="GAA4535569.1"/>
    </source>
</evidence>
<keyword evidence="3" id="KW-1185">Reference proteome</keyword>
<feature type="region of interest" description="Disordered" evidence="1">
    <location>
        <begin position="16"/>
        <end position="46"/>
    </location>
</feature>
<comment type="caution">
    <text evidence="2">The sequence shown here is derived from an EMBL/GenBank/DDBJ whole genome shotgun (WGS) entry which is preliminary data.</text>
</comment>
<accession>A0ABP8RDG6</accession>
<organism evidence="2 3">
    <name type="scientific">Mycobacterium paraffinicum</name>
    <dbReference type="NCBI Taxonomy" id="53378"/>
    <lineage>
        <taxon>Bacteria</taxon>
        <taxon>Bacillati</taxon>
        <taxon>Actinomycetota</taxon>
        <taxon>Actinomycetes</taxon>
        <taxon>Mycobacteriales</taxon>
        <taxon>Mycobacteriaceae</taxon>
        <taxon>Mycobacterium</taxon>
    </lineage>
</organism>
<evidence type="ECO:0000313" key="3">
    <source>
        <dbReference type="Proteomes" id="UP001501417"/>
    </source>
</evidence>
<dbReference type="EMBL" id="BAABGF010000011">
    <property type="protein sequence ID" value="GAA4535569.1"/>
    <property type="molecule type" value="Genomic_DNA"/>
</dbReference>